<keyword evidence="3" id="KW-1185">Reference proteome</keyword>
<dbReference type="EMBL" id="CP056030">
    <property type="protein sequence ID" value="QKZ04850.1"/>
    <property type="molecule type" value="Genomic_DNA"/>
</dbReference>
<proteinExistence type="predicted"/>
<dbReference type="KEGG" id="pez:HWQ56_14035"/>
<accession>A0A7D5HDM0</accession>
<dbReference type="Proteomes" id="UP000509568">
    <property type="component" value="Chromosome"/>
</dbReference>
<feature type="domain" description="HTH cro/C1-type" evidence="1">
    <location>
        <begin position="27"/>
        <end position="67"/>
    </location>
</feature>
<dbReference type="Gene3D" id="1.10.260.40">
    <property type="entry name" value="lambda repressor-like DNA-binding domains"/>
    <property type="match status" value="1"/>
</dbReference>
<name>A0A7D5HDM0_9PSED</name>
<dbReference type="RefSeq" id="WP_176570877.1">
    <property type="nucleotide sequence ID" value="NZ_CP056030.1"/>
</dbReference>
<sequence length="115" mass="13052">MDTYGIENYGERLQFAYTLRGIPKLYALSNRVGVTESALSRWFRSEPISMANFAKLCVALNVNADWLLFGRGHYTLPVTHEIPHRRLLADAIERMADTDVRNLAKFLDEVIAPAP</sequence>
<evidence type="ECO:0000313" key="3">
    <source>
        <dbReference type="Proteomes" id="UP000509568"/>
    </source>
</evidence>
<dbReference type="GO" id="GO:0003677">
    <property type="term" value="F:DNA binding"/>
    <property type="evidence" value="ECO:0007669"/>
    <property type="project" value="InterPro"/>
</dbReference>
<organism evidence="2 3">
    <name type="scientific">Pseudomonas eucalypticola</name>
    <dbReference type="NCBI Taxonomy" id="2599595"/>
    <lineage>
        <taxon>Bacteria</taxon>
        <taxon>Pseudomonadati</taxon>
        <taxon>Pseudomonadota</taxon>
        <taxon>Gammaproteobacteria</taxon>
        <taxon>Pseudomonadales</taxon>
        <taxon>Pseudomonadaceae</taxon>
        <taxon>Pseudomonas</taxon>
    </lineage>
</organism>
<evidence type="ECO:0000259" key="1">
    <source>
        <dbReference type="PROSITE" id="PS50943"/>
    </source>
</evidence>
<dbReference type="InterPro" id="IPR010982">
    <property type="entry name" value="Lambda_DNA-bd_dom_sf"/>
</dbReference>
<dbReference type="InterPro" id="IPR001387">
    <property type="entry name" value="Cro/C1-type_HTH"/>
</dbReference>
<dbReference type="Pfam" id="PF01381">
    <property type="entry name" value="HTH_3"/>
    <property type="match status" value="1"/>
</dbReference>
<dbReference type="PROSITE" id="PS50943">
    <property type="entry name" value="HTH_CROC1"/>
    <property type="match status" value="1"/>
</dbReference>
<gene>
    <name evidence="2" type="ORF">HWQ56_14035</name>
</gene>
<dbReference type="CDD" id="cd00093">
    <property type="entry name" value="HTH_XRE"/>
    <property type="match status" value="1"/>
</dbReference>
<reference evidence="2 3" key="1">
    <citation type="submission" date="2020-06" db="EMBL/GenBank/DDBJ databases">
        <title>Pseudomonas eucalypticola sp. nov., an endophyte of Eucalyptus dunnii leaves with biocontrol ability of eucalyptus leaf blight.</title>
        <authorList>
            <person name="Liu Y."/>
            <person name="Song Z."/>
            <person name="Zeng H."/>
            <person name="Lu M."/>
            <person name="Wang X."/>
            <person name="Lian X."/>
            <person name="Zhang Q."/>
        </authorList>
    </citation>
    <scope>NUCLEOTIDE SEQUENCE [LARGE SCALE GENOMIC DNA]</scope>
    <source>
        <strain evidence="2 3">NP-1</strain>
    </source>
</reference>
<dbReference type="SUPFAM" id="SSF47413">
    <property type="entry name" value="lambda repressor-like DNA-binding domains"/>
    <property type="match status" value="1"/>
</dbReference>
<dbReference type="AlphaFoldDB" id="A0A7D5HDM0"/>
<protein>
    <submittedName>
        <fullName evidence="2">Helix-turn-helix transcriptional regulator</fullName>
    </submittedName>
</protein>
<evidence type="ECO:0000313" key="2">
    <source>
        <dbReference type="EMBL" id="QKZ04850.1"/>
    </source>
</evidence>
<dbReference type="SMART" id="SM00530">
    <property type="entry name" value="HTH_XRE"/>
    <property type="match status" value="1"/>
</dbReference>